<proteinExistence type="predicted"/>
<dbReference type="GeneID" id="103148986"/>
<dbReference type="KEGG" id="pfor:103148986"/>
<name>A0A096M7M4_POEFO</name>
<sequence length="259" mass="29531">MGFEDYLNVMIWMDVRVCFPFTLLAIGLCRMVQFDNIPAIYYTNLLAANAVQLITLIVTVETKDGRFPNSTSLIIYGGVAMVSLYLRMIIALERCFFVIQLSFIRQTKYSVIICVSVWIICMLLFPLLIFFRHISVMFVFSLIPSIIFLLCPIGAFISLPRAASVPAEGKRRIIATFVLLLINYSVTIVPPVCFLTFGPYYYYMYAGTQFFMTLFLLSPFMDLFLFVFMREGPVDNLLACLCCCKMETPAVEDGSRFSV</sequence>
<keyword evidence="1" id="KW-0472">Membrane</keyword>
<reference evidence="2" key="2">
    <citation type="submission" date="2025-08" db="UniProtKB">
        <authorList>
            <consortium name="Ensembl"/>
        </authorList>
    </citation>
    <scope>IDENTIFICATION</scope>
</reference>
<dbReference type="OrthoDB" id="5961704at2759"/>
<evidence type="ECO:0000256" key="1">
    <source>
        <dbReference type="SAM" id="Phobius"/>
    </source>
</evidence>
<feature type="transmembrane region" description="Helical" evidence="1">
    <location>
        <begin position="111"/>
        <end position="131"/>
    </location>
</feature>
<protein>
    <submittedName>
        <fullName evidence="2">Uncharacterized LOC103148986</fullName>
    </submittedName>
</protein>
<keyword evidence="1" id="KW-0812">Transmembrane</keyword>
<feature type="transmembrane region" description="Helical" evidence="1">
    <location>
        <begin position="6"/>
        <end position="28"/>
    </location>
</feature>
<reference evidence="2" key="3">
    <citation type="submission" date="2025-09" db="UniProtKB">
        <authorList>
            <consortium name="Ensembl"/>
        </authorList>
    </citation>
    <scope>IDENTIFICATION</scope>
</reference>
<feature type="transmembrane region" description="Helical" evidence="1">
    <location>
        <begin position="72"/>
        <end position="90"/>
    </location>
</feature>
<keyword evidence="3" id="KW-1185">Reference proteome</keyword>
<organism evidence="2 3">
    <name type="scientific">Poecilia formosa</name>
    <name type="common">Amazon molly</name>
    <name type="synonym">Limia formosa</name>
    <dbReference type="NCBI Taxonomy" id="48698"/>
    <lineage>
        <taxon>Eukaryota</taxon>
        <taxon>Metazoa</taxon>
        <taxon>Chordata</taxon>
        <taxon>Craniata</taxon>
        <taxon>Vertebrata</taxon>
        <taxon>Euteleostomi</taxon>
        <taxon>Actinopterygii</taxon>
        <taxon>Neopterygii</taxon>
        <taxon>Teleostei</taxon>
        <taxon>Neoteleostei</taxon>
        <taxon>Acanthomorphata</taxon>
        <taxon>Ovalentaria</taxon>
        <taxon>Atherinomorphae</taxon>
        <taxon>Cyprinodontiformes</taxon>
        <taxon>Poeciliidae</taxon>
        <taxon>Poeciliinae</taxon>
        <taxon>Poecilia</taxon>
    </lineage>
</organism>
<reference evidence="3" key="1">
    <citation type="submission" date="2013-10" db="EMBL/GenBank/DDBJ databases">
        <authorList>
            <person name="Schartl M."/>
            <person name="Warren W."/>
        </authorList>
    </citation>
    <scope>NUCLEOTIDE SEQUENCE [LARGE SCALE GENOMIC DNA]</scope>
    <source>
        <strain evidence="3">female</strain>
    </source>
</reference>
<dbReference type="GeneTree" id="ENSGT01110000267729"/>
<feature type="transmembrane region" description="Helical" evidence="1">
    <location>
        <begin position="137"/>
        <end position="157"/>
    </location>
</feature>
<dbReference type="AlphaFoldDB" id="A0A096M7M4"/>
<accession>A0A096M7M4</accession>
<feature type="transmembrane region" description="Helical" evidence="1">
    <location>
        <begin position="40"/>
        <end position="60"/>
    </location>
</feature>
<dbReference type="RefSeq" id="XP_007568059.1">
    <property type="nucleotide sequence ID" value="XM_007567997.2"/>
</dbReference>
<feature type="transmembrane region" description="Helical" evidence="1">
    <location>
        <begin position="209"/>
        <end position="228"/>
    </location>
</feature>
<keyword evidence="1" id="KW-1133">Transmembrane helix</keyword>
<feature type="transmembrane region" description="Helical" evidence="1">
    <location>
        <begin position="177"/>
        <end position="203"/>
    </location>
</feature>
<dbReference type="Proteomes" id="UP000028760">
    <property type="component" value="Unassembled WGS sequence"/>
</dbReference>
<evidence type="ECO:0000313" key="3">
    <source>
        <dbReference type="Proteomes" id="UP000028760"/>
    </source>
</evidence>
<dbReference type="SUPFAM" id="SSF81321">
    <property type="entry name" value="Family A G protein-coupled receptor-like"/>
    <property type="match status" value="1"/>
</dbReference>
<dbReference type="EMBL" id="AYCK01012218">
    <property type="status" value="NOT_ANNOTATED_CDS"/>
    <property type="molecule type" value="Genomic_DNA"/>
</dbReference>
<dbReference type="Ensembl" id="ENSPFOT00000028501.1">
    <property type="protein sequence ID" value="ENSPFOP00000027415.1"/>
    <property type="gene ID" value="ENSPFOG00000023928.1"/>
</dbReference>
<dbReference type="OMA" id="YLFIACP"/>
<evidence type="ECO:0000313" key="2">
    <source>
        <dbReference type="Ensembl" id="ENSPFOP00000027415.1"/>
    </source>
</evidence>